<sequence>MPFSSFGASNRFLTRGRTVRYNVPSHNSNDNSKPICSVKPGRWQPFVLCFLCWRVKYQTLLGDNIKKKKKKGRSSTPNCKDSIPKWCCSRPGSWDKLQLYLPYLYRCELTILTGARYKGRGGWPREPVEVRIVADGLDPRVPPSQDIKPPGANHWLRPNNQAPYYQARRRLSFVRGMVFSKRTILIKQSAPPCRVAMESPPAGSNLLWIKFLGRWALISSTKACLVDFRPREGKGLAASRMTCLPAT</sequence>
<comment type="caution">
    <text evidence="1">The sequence shown here is derived from an EMBL/GenBank/DDBJ whole genome shotgun (WGS) entry which is preliminary data.</text>
</comment>
<gene>
    <name evidence="1" type="ORF">LX32DRAFT_157819</name>
</gene>
<evidence type="ECO:0000313" key="1">
    <source>
        <dbReference type="EMBL" id="KAK2032846.1"/>
    </source>
</evidence>
<name>A0AAD9M3E8_9PEZI</name>
<protein>
    <submittedName>
        <fullName evidence="1">Uncharacterized protein</fullName>
    </submittedName>
</protein>
<dbReference type="Proteomes" id="UP001232148">
    <property type="component" value="Unassembled WGS sequence"/>
</dbReference>
<proteinExistence type="predicted"/>
<accession>A0AAD9M3E8</accession>
<organism evidence="1 2">
    <name type="scientific">Colletotrichum zoysiae</name>
    <dbReference type="NCBI Taxonomy" id="1216348"/>
    <lineage>
        <taxon>Eukaryota</taxon>
        <taxon>Fungi</taxon>
        <taxon>Dikarya</taxon>
        <taxon>Ascomycota</taxon>
        <taxon>Pezizomycotina</taxon>
        <taxon>Sordariomycetes</taxon>
        <taxon>Hypocreomycetidae</taxon>
        <taxon>Glomerellales</taxon>
        <taxon>Glomerellaceae</taxon>
        <taxon>Colletotrichum</taxon>
        <taxon>Colletotrichum graminicola species complex</taxon>
    </lineage>
</organism>
<dbReference type="EMBL" id="MU842827">
    <property type="protein sequence ID" value="KAK2032846.1"/>
    <property type="molecule type" value="Genomic_DNA"/>
</dbReference>
<dbReference type="AlphaFoldDB" id="A0AAD9M3E8"/>
<evidence type="ECO:0000313" key="2">
    <source>
        <dbReference type="Proteomes" id="UP001232148"/>
    </source>
</evidence>
<keyword evidence="2" id="KW-1185">Reference proteome</keyword>
<reference evidence="1" key="1">
    <citation type="submission" date="2021-06" db="EMBL/GenBank/DDBJ databases">
        <title>Comparative genomics, transcriptomics and evolutionary studies reveal genomic signatures of adaptation to plant cell wall in hemibiotrophic fungi.</title>
        <authorList>
            <consortium name="DOE Joint Genome Institute"/>
            <person name="Baroncelli R."/>
            <person name="Diaz J.F."/>
            <person name="Benocci T."/>
            <person name="Peng M."/>
            <person name="Battaglia E."/>
            <person name="Haridas S."/>
            <person name="Andreopoulos W."/>
            <person name="Labutti K."/>
            <person name="Pangilinan J."/>
            <person name="Floch G.L."/>
            <person name="Makela M.R."/>
            <person name="Henrissat B."/>
            <person name="Grigoriev I.V."/>
            <person name="Crouch J.A."/>
            <person name="De Vries R.P."/>
            <person name="Sukno S.A."/>
            <person name="Thon M.R."/>
        </authorList>
    </citation>
    <scope>NUCLEOTIDE SEQUENCE</scope>
    <source>
        <strain evidence="1">MAFF235873</strain>
    </source>
</reference>